<dbReference type="PANTHER" id="PTHR46116">
    <property type="entry name" value="(E3-INDEPENDENT) E2 UBIQUITIN-CONJUGATING ENZYME"/>
    <property type="match status" value="1"/>
</dbReference>
<dbReference type="SUPFAM" id="SSF54495">
    <property type="entry name" value="UBC-like"/>
    <property type="match status" value="1"/>
</dbReference>
<feature type="region of interest" description="Disordered" evidence="3">
    <location>
        <begin position="221"/>
        <end position="248"/>
    </location>
</feature>
<feature type="compositionally biased region" description="Pro residues" evidence="3">
    <location>
        <begin position="802"/>
        <end position="812"/>
    </location>
</feature>
<gene>
    <name evidence="5" type="ORF">EX30DRAFT_330800</name>
</gene>
<feature type="compositionally biased region" description="Low complexity" evidence="3">
    <location>
        <begin position="234"/>
        <end position="246"/>
    </location>
</feature>
<keyword evidence="1" id="KW-0808">Transferase</keyword>
<reference evidence="5 6" key="1">
    <citation type="submission" date="2019-04" db="EMBL/GenBank/DDBJ databases">
        <title>Comparative genomics and transcriptomics to analyze fruiting body development in filamentous ascomycetes.</title>
        <authorList>
            <consortium name="DOE Joint Genome Institute"/>
            <person name="Lutkenhaus R."/>
            <person name="Traeger S."/>
            <person name="Breuer J."/>
            <person name="Kuo A."/>
            <person name="Lipzen A."/>
            <person name="Pangilinan J."/>
            <person name="Dilworth D."/>
            <person name="Sandor L."/>
            <person name="Poggeler S."/>
            <person name="Barry K."/>
            <person name="Grigoriev I.V."/>
            <person name="Nowrousian M."/>
        </authorList>
    </citation>
    <scope>NUCLEOTIDE SEQUENCE [LARGE SCALE GENOMIC DNA]</scope>
    <source>
        <strain evidence="5 6">CBS 389.68</strain>
    </source>
</reference>
<dbReference type="PROSITE" id="PS50127">
    <property type="entry name" value="UBC_2"/>
    <property type="match status" value="1"/>
</dbReference>
<dbReference type="EMBL" id="ML220118">
    <property type="protein sequence ID" value="TGZ81679.1"/>
    <property type="molecule type" value="Genomic_DNA"/>
</dbReference>
<name>A0A4S2MY59_9PEZI</name>
<evidence type="ECO:0000259" key="4">
    <source>
        <dbReference type="PROSITE" id="PS50127"/>
    </source>
</evidence>
<evidence type="ECO:0000313" key="6">
    <source>
        <dbReference type="Proteomes" id="UP000298138"/>
    </source>
</evidence>
<dbReference type="GO" id="GO:0061631">
    <property type="term" value="F:ubiquitin conjugating enzyme activity"/>
    <property type="evidence" value="ECO:0007669"/>
    <property type="project" value="TreeGrafter"/>
</dbReference>
<dbReference type="Proteomes" id="UP000298138">
    <property type="component" value="Unassembled WGS sequence"/>
</dbReference>
<feature type="domain" description="UBC core" evidence="4">
    <location>
        <begin position="854"/>
        <end position="1018"/>
    </location>
</feature>
<protein>
    <recommendedName>
        <fullName evidence="4">UBC core domain-containing protein</fullName>
    </recommendedName>
</protein>
<proteinExistence type="predicted"/>
<evidence type="ECO:0000313" key="5">
    <source>
        <dbReference type="EMBL" id="TGZ81679.1"/>
    </source>
</evidence>
<dbReference type="SMART" id="SM00212">
    <property type="entry name" value="UBCc"/>
    <property type="match status" value="1"/>
</dbReference>
<dbReference type="CDD" id="cd23837">
    <property type="entry name" value="UBCc_UBE2O"/>
    <property type="match status" value="1"/>
</dbReference>
<feature type="region of interest" description="Disordered" evidence="3">
    <location>
        <begin position="749"/>
        <end position="832"/>
    </location>
</feature>
<dbReference type="Pfam" id="PF23046">
    <property type="entry name" value="tSH3-B_UBE2O"/>
    <property type="match status" value="1"/>
</dbReference>
<organism evidence="5 6">
    <name type="scientific">Ascodesmis nigricans</name>
    <dbReference type="NCBI Taxonomy" id="341454"/>
    <lineage>
        <taxon>Eukaryota</taxon>
        <taxon>Fungi</taxon>
        <taxon>Dikarya</taxon>
        <taxon>Ascomycota</taxon>
        <taxon>Pezizomycotina</taxon>
        <taxon>Pezizomycetes</taxon>
        <taxon>Pezizales</taxon>
        <taxon>Ascodesmidaceae</taxon>
        <taxon>Ascodesmis</taxon>
    </lineage>
</organism>
<dbReference type="InterPro" id="IPR000608">
    <property type="entry name" value="UBC"/>
</dbReference>
<sequence length="1108" mass="122341">MTSATARSPNTPGQAGLRRFYLEDTISVTLDGRETVGVVTRTWHDLNDDEVVWEEIDEAVPGAVATKEDLSTFQRTGNPPRHFLLFSPSSPFHPPSLVHESECKLLDRAFMFGDYVKRSSDTAKSGVVISVDSAVALRPTYFDANHPELWPPSVETRGVPGSELELYNHWGVEDLVIYKNSWVGVVKDVIEEVVIKLQDDSVVMVDDPELLVNHTPVQLGQEGQDSTIADAQGRRTNSGRRSSTTRRMNDVDEPAAVLCVGQPVNTTKANLRRGKWILGAYNADIPAEGVIVAVKPMVIYVDWIVQNMMVPGRFVPIPPPPRGIDLQAEEHNITKFTRATGGLKAVNGEAYTNLLTSGGATLQIGDRVLFSDIDAAEQKYQGTIKKIPKRAVQGFETNIFVVCETKACVRVQWQDNSETVEDSCALIPYLNVDEHEVWPGEMVLIKGDTTGATEKFDSQLNPSFAPTSTESTPNAPQFQSLFLDALAHPEGGNLDYMRPSRVGVVQSADADARVAKVRWFKDPHVEIVSLYTLPGSRTGGLDEKVEDMSFYEIFAHQAIGLGRGDLVIIAPPIPEQSRITSNLQSSYPAQQLGLPGMHELENQNTALLNQILGSDDSRSMHLFNLSTALNNHSHPQLQTVARMLDQIPGLAEAVRNQNQSPIAPEPGEVVENTYLGTPLDWIGEVVDLGLDGLVTVRLGALSEPRDIRLPIERLIVVYTDDMDMSEGDVSDDEDDMSDLDEPRPIMEVITYEGGERLDNGDEGDWDTEESDDSDDEDDSDIEMPDAPVFNSDSPSTAQEPVPRTPPPIPDNVPAPEAITLPSNQTSPPRFMVLDSPVPADHKFLGQASGPPSTGAMKIIMREHKILAQSLPEGIFVRTWESHLDLLRVLIIGPLNTPYERAPFVFDFCIPPTYPQEPPKAFFHSWTNGMGRVNPNLYEDGKICLSLLGTWHADTSSETWIPNQSTMLQVFVSIMALVLVREPWYNEAGFTIYEGAKDVSLNSQQYSEKAYILSREFVRHALVYPVHGLEDVVGWLYITPSPDGPNLLRLVVEKTQEVMDRSEAPGAERLTIDDTPEAVGRLSKGAMVLLKRTMVALKGMLDGQRRAPQ</sequence>
<feature type="compositionally biased region" description="Acidic residues" evidence="3">
    <location>
        <begin position="724"/>
        <end position="739"/>
    </location>
</feature>
<keyword evidence="2" id="KW-0833">Ubl conjugation pathway</keyword>
<dbReference type="Pfam" id="PF00179">
    <property type="entry name" value="UQ_con"/>
    <property type="match status" value="1"/>
</dbReference>
<dbReference type="InterPro" id="IPR057735">
    <property type="entry name" value="UBE2O-like_tSH3-B"/>
</dbReference>
<dbReference type="OrthoDB" id="47801at2759"/>
<evidence type="ECO:0000256" key="2">
    <source>
        <dbReference type="ARBA" id="ARBA00022786"/>
    </source>
</evidence>
<dbReference type="STRING" id="341454.A0A4S2MY59"/>
<evidence type="ECO:0000256" key="1">
    <source>
        <dbReference type="ARBA" id="ARBA00022679"/>
    </source>
</evidence>
<dbReference type="InterPro" id="IPR057733">
    <property type="entry name" value="UBE2O-like_SH3-B"/>
</dbReference>
<accession>A0A4S2MY59</accession>
<dbReference type="AlphaFoldDB" id="A0A4S2MY59"/>
<evidence type="ECO:0000256" key="3">
    <source>
        <dbReference type="SAM" id="MobiDB-lite"/>
    </source>
</evidence>
<keyword evidence="6" id="KW-1185">Reference proteome</keyword>
<feature type="compositionally biased region" description="Acidic residues" evidence="3">
    <location>
        <begin position="760"/>
        <end position="783"/>
    </location>
</feature>
<dbReference type="InParanoid" id="A0A4S2MY59"/>
<dbReference type="Gene3D" id="3.10.110.10">
    <property type="entry name" value="Ubiquitin Conjugating Enzyme"/>
    <property type="match status" value="1"/>
</dbReference>
<dbReference type="Pfam" id="PF23043">
    <property type="entry name" value="SH3-B_UBE2O"/>
    <property type="match status" value="1"/>
</dbReference>
<feature type="region of interest" description="Disordered" evidence="3">
    <location>
        <begin position="724"/>
        <end position="743"/>
    </location>
</feature>
<dbReference type="PANTHER" id="PTHR46116:SF15">
    <property type="entry name" value="(E3-INDEPENDENT) E2 UBIQUITIN-CONJUGATING ENZYME"/>
    <property type="match status" value="1"/>
</dbReference>
<dbReference type="InterPro" id="IPR016135">
    <property type="entry name" value="UBQ-conjugating_enzyme/RWD"/>
</dbReference>